<dbReference type="AlphaFoldDB" id="A0A1Y3BLF2"/>
<dbReference type="Proteomes" id="UP000194236">
    <property type="component" value="Unassembled WGS sequence"/>
</dbReference>
<organism evidence="1 2">
    <name type="scientific">Euroglyphus maynei</name>
    <name type="common">Mayne's house dust mite</name>
    <dbReference type="NCBI Taxonomy" id="6958"/>
    <lineage>
        <taxon>Eukaryota</taxon>
        <taxon>Metazoa</taxon>
        <taxon>Ecdysozoa</taxon>
        <taxon>Arthropoda</taxon>
        <taxon>Chelicerata</taxon>
        <taxon>Arachnida</taxon>
        <taxon>Acari</taxon>
        <taxon>Acariformes</taxon>
        <taxon>Sarcoptiformes</taxon>
        <taxon>Astigmata</taxon>
        <taxon>Psoroptidia</taxon>
        <taxon>Analgoidea</taxon>
        <taxon>Pyroglyphidae</taxon>
        <taxon>Pyroglyphinae</taxon>
        <taxon>Euroglyphus</taxon>
    </lineage>
</organism>
<keyword evidence="2" id="KW-1185">Reference proteome</keyword>
<evidence type="ECO:0000313" key="1">
    <source>
        <dbReference type="EMBL" id="OTF80633.1"/>
    </source>
</evidence>
<dbReference type="EMBL" id="MUJZ01017336">
    <property type="protein sequence ID" value="OTF80633.1"/>
    <property type="molecule type" value="Genomic_DNA"/>
</dbReference>
<evidence type="ECO:0000313" key="2">
    <source>
        <dbReference type="Proteomes" id="UP000194236"/>
    </source>
</evidence>
<sequence>MSERQYSLRSESDLKPLILETLDTSNGVLYPFYDPDV</sequence>
<name>A0A1Y3BLF2_EURMA</name>
<dbReference type="OrthoDB" id="1850764at2759"/>
<accession>A0A1Y3BLF2</accession>
<reference evidence="1 2" key="1">
    <citation type="submission" date="2017-03" db="EMBL/GenBank/DDBJ databases">
        <title>Genome Survey of Euroglyphus maynei.</title>
        <authorList>
            <person name="Arlian L.G."/>
            <person name="Morgan M.S."/>
            <person name="Rider S.D."/>
        </authorList>
    </citation>
    <scope>NUCLEOTIDE SEQUENCE [LARGE SCALE GENOMIC DNA]</scope>
    <source>
        <strain evidence="1">Arlian Lab</strain>
        <tissue evidence="1">Whole body</tissue>
    </source>
</reference>
<comment type="caution">
    <text evidence="1">The sequence shown here is derived from an EMBL/GenBank/DDBJ whole genome shotgun (WGS) entry which is preliminary data.</text>
</comment>
<gene>
    <name evidence="1" type="ORF">BLA29_014897</name>
</gene>
<protein>
    <submittedName>
        <fullName evidence="1">Uncharacterized protein</fullName>
    </submittedName>
</protein>
<proteinExistence type="predicted"/>